<sequence>MSESPKIDVVSDDEAEPVRSRPQGSFTSFSISSILSKDTKKDSQQSATPTHLHDTSPLHHHDPSMISRTTLSYFELYCYFTEKCTVKISTVSTERKERKYVENVKSS</sequence>
<dbReference type="EMBL" id="JAPXFL010000009">
    <property type="protein sequence ID" value="KAK9502047.1"/>
    <property type="molecule type" value="Genomic_DNA"/>
</dbReference>
<evidence type="ECO:0000256" key="1">
    <source>
        <dbReference type="SAM" id="MobiDB-lite"/>
    </source>
</evidence>
<dbReference type="Proteomes" id="UP001461498">
    <property type="component" value="Unassembled WGS sequence"/>
</dbReference>
<organism evidence="2 3">
    <name type="scientific">Rhynocoris fuscipes</name>
    <dbReference type="NCBI Taxonomy" id="488301"/>
    <lineage>
        <taxon>Eukaryota</taxon>
        <taxon>Metazoa</taxon>
        <taxon>Ecdysozoa</taxon>
        <taxon>Arthropoda</taxon>
        <taxon>Hexapoda</taxon>
        <taxon>Insecta</taxon>
        <taxon>Pterygota</taxon>
        <taxon>Neoptera</taxon>
        <taxon>Paraneoptera</taxon>
        <taxon>Hemiptera</taxon>
        <taxon>Heteroptera</taxon>
        <taxon>Panheteroptera</taxon>
        <taxon>Cimicomorpha</taxon>
        <taxon>Reduviidae</taxon>
        <taxon>Harpactorinae</taxon>
        <taxon>Harpactorini</taxon>
        <taxon>Rhynocoris</taxon>
    </lineage>
</organism>
<name>A0AAW1CZK2_9HEMI</name>
<accession>A0AAW1CZK2</accession>
<comment type="caution">
    <text evidence="2">The sequence shown here is derived from an EMBL/GenBank/DDBJ whole genome shotgun (WGS) entry which is preliminary data.</text>
</comment>
<feature type="compositionally biased region" description="Low complexity" evidence="1">
    <location>
        <begin position="25"/>
        <end position="36"/>
    </location>
</feature>
<dbReference type="AlphaFoldDB" id="A0AAW1CZK2"/>
<gene>
    <name evidence="2" type="ORF">O3M35_012654</name>
</gene>
<feature type="compositionally biased region" description="Basic and acidic residues" evidence="1">
    <location>
        <begin position="51"/>
        <end position="63"/>
    </location>
</feature>
<protein>
    <submittedName>
        <fullName evidence="2">Uncharacterized protein</fullName>
    </submittedName>
</protein>
<keyword evidence="3" id="KW-1185">Reference proteome</keyword>
<evidence type="ECO:0000313" key="3">
    <source>
        <dbReference type="Proteomes" id="UP001461498"/>
    </source>
</evidence>
<reference evidence="2 3" key="1">
    <citation type="submission" date="2022-12" db="EMBL/GenBank/DDBJ databases">
        <title>Chromosome-level genome assembly of true bugs.</title>
        <authorList>
            <person name="Ma L."/>
            <person name="Li H."/>
        </authorList>
    </citation>
    <scope>NUCLEOTIDE SEQUENCE [LARGE SCALE GENOMIC DNA]</scope>
    <source>
        <strain evidence="2">Lab_2022b</strain>
    </source>
</reference>
<evidence type="ECO:0000313" key="2">
    <source>
        <dbReference type="EMBL" id="KAK9502047.1"/>
    </source>
</evidence>
<feature type="region of interest" description="Disordered" evidence="1">
    <location>
        <begin position="1"/>
        <end position="64"/>
    </location>
</feature>
<proteinExistence type="predicted"/>